<evidence type="ECO:0000259" key="2">
    <source>
        <dbReference type="Pfam" id="PF01408"/>
    </source>
</evidence>
<sequence>MDADTPPPSAPLRVGIIGTGGVAHLHAAALRERDDALLVAAVDRDPDRARDFADRYGIPTWGASFDDLPAVDVLHLCTPPGVHAEQAEAGFALGAHVVVEKPPALSLAEVDRMTAAADRAGRRLAVVFQQRTGSAAAHVRGLLRSGALGRPLVARCDTLWYRDADYFDVPWRGRWDTEGGGTTTGHGIHQLDLLAHLLGEVDEVSGQAWRVGREIETEDVSTAVLRFASGVVAVALTSAVSPRQASAIRIDTERATIELEHLYGHAHAHWRLTAAPHVPAEEAASWAFPDAETPSGHAAYLDAVYPALASGAPLPEVCAAPARSLEIVAAIYHSSRRGAPVAIRELRDDPAMRAAVRADVVDVRPGRRP</sequence>
<accession>A0A2S5VIX4</accession>
<dbReference type="SUPFAM" id="SSF51735">
    <property type="entry name" value="NAD(P)-binding Rossmann-fold domains"/>
    <property type="match status" value="1"/>
</dbReference>
<proteinExistence type="predicted"/>
<evidence type="ECO:0000259" key="3">
    <source>
        <dbReference type="Pfam" id="PF22725"/>
    </source>
</evidence>
<dbReference type="EMBL" id="PSXY01000057">
    <property type="protein sequence ID" value="PPF62543.1"/>
    <property type="molecule type" value="Genomic_DNA"/>
</dbReference>
<dbReference type="InterPro" id="IPR055170">
    <property type="entry name" value="GFO_IDH_MocA-like_dom"/>
</dbReference>
<comment type="caution">
    <text evidence="4">The sequence shown here is derived from an EMBL/GenBank/DDBJ whole genome shotgun (WGS) entry which is preliminary data.</text>
</comment>
<keyword evidence="1" id="KW-0520">NAD</keyword>
<evidence type="ECO:0000313" key="5">
    <source>
        <dbReference type="Proteomes" id="UP000239241"/>
    </source>
</evidence>
<dbReference type="RefSeq" id="WP_104291462.1">
    <property type="nucleotide sequence ID" value="NZ_PSXY01000057.1"/>
</dbReference>
<dbReference type="Pfam" id="PF22725">
    <property type="entry name" value="GFO_IDH_MocA_C3"/>
    <property type="match status" value="1"/>
</dbReference>
<name>A0A2S5VIX4_9MICO</name>
<dbReference type="SUPFAM" id="SSF55347">
    <property type="entry name" value="Glyceraldehyde-3-phosphate dehydrogenase-like, C-terminal domain"/>
    <property type="match status" value="1"/>
</dbReference>
<dbReference type="PANTHER" id="PTHR43249">
    <property type="entry name" value="UDP-N-ACETYL-2-AMINO-2-DEOXY-D-GLUCURONATE OXIDASE"/>
    <property type="match status" value="1"/>
</dbReference>
<dbReference type="Pfam" id="PF01408">
    <property type="entry name" value="GFO_IDH_MocA"/>
    <property type="match status" value="1"/>
</dbReference>
<dbReference type="GO" id="GO:0000166">
    <property type="term" value="F:nucleotide binding"/>
    <property type="evidence" value="ECO:0007669"/>
    <property type="project" value="InterPro"/>
</dbReference>
<evidence type="ECO:0000313" key="4">
    <source>
        <dbReference type="EMBL" id="PPF62543.1"/>
    </source>
</evidence>
<evidence type="ECO:0000256" key="1">
    <source>
        <dbReference type="ARBA" id="ARBA00023027"/>
    </source>
</evidence>
<feature type="domain" description="Gfo/Idh/MocA-like oxidoreductase N-terminal" evidence="2">
    <location>
        <begin position="12"/>
        <end position="126"/>
    </location>
</feature>
<dbReference type="PANTHER" id="PTHR43249:SF1">
    <property type="entry name" value="D-GLUCOSIDE 3-DEHYDROGENASE"/>
    <property type="match status" value="1"/>
</dbReference>
<dbReference type="AlphaFoldDB" id="A0A2S5VIX4"/>
<gene>
    <name evidence="4" type="ORF">C5E16_15960</name>
</gene>
<dbReference type="InterPro" id="IPR000683">
    <property type="entry name" value="Gfo/Idh/MocA-like_OxRdtase_N"/>
</dbReference>
<dbReference type="Gene3D" id="3.40.50.720">
    <property type="entry name" value="NAD(P)-binding Rossmann-like Domain"/>
    <property type="match status" value="1"/>
</dbReference>
<feature type="domain" description="GFO/IDH/MocA-like oxidoreductase" evidence="3">
    <location>
        <begin position="138"/>
        <end position="258"/>
    </location>
</feature>
<protein>
    <submittedName>
        <fullName evidence="4">Gfo/Idh/MocA family oxidoreductase</fullName>
    </submittedName>
</protein>
<dbReference type="InterPro" id="IPR052515">
    <property type="entry name" value="Gfo/Idh/MocA_Oxidoreductase"/>
</dbReference>
<dbReference type="Gene3D" id="3.30.360.10">
    <property type="entry name" value="Dihydrodipicolinate Reductase, domain 2"/>
    <property type="match status" value="1"/>
</dbReference>
<reference evidence="4 5" key="1">
    <citation type="submission" date="2018-02" db="EMBL/GenBank/DDBJ databases">
        <title>Bacteriophage NCPPB3778 and a type I-E CRISPR drive the evolution of the US Biological Select Agent, Rathayibacter toxicus.</title>
        <authorList>
            <person name="Davis E.W.II."/>
            <person name="Tabima J.F."/>
            <person name="Weisberg A.J."/>
            <person name="Lopes L.D."/>
            <person name="Wiseman M.S."/>
            <person name="Wiseman M.S."/>
            <person name="Pupko T."/>
            <person name="Belcher M.S."/>
            <person name="Sechler A.J."/>
            <person name="Tancos M.A."/>
            <person name="Schroeder B.K."/>
            <person name="Murray T.D."/>
            <person name="Luster D.G."/>
            <person name="Schneider W.L."/>
            <person name="Rogers E."/>
            <person name="Andreote F.D."/>
            <person name="Grunwald N.J."/>
            <person name="Putnam M.L."/>
            <person name="Chang J.H."/>
        </authorList>
    </citation>
    <scope>NUCLEOTIDE SEQUENCE [LARGE SCALE GENOMIC DNA]</scope>
    <source>
        <strain evidence="4 5">AY1B3</strain>
    </source>
</reference>
<dbReference type="Proteomes" id="UP000239241">
    <property type="component" value="Unassembled WGS sequence"/>
</dbReference>
<organism evidence="4 5">
    <name type="scientific">Clavibacter michiganensis</name>
    <dbReference type="NCBI Taxonomy" id="28447"/>
    <lineage>
        <taxon>Bacteria</taxon>
        <taxon>Bacillati</taxon>
        <taxon>Actinomycetota</taxon>
        <taxon>Actinomycetes</taxon>
        <taxon>Micrococcales</taxon>
        <taxon>Microbacteriaceae</taxon>
        <taxon>Clavibacter</taxon>
    </lineage>
</organism>
<dbReference type="InterPro" id="IPR036291">
    <property type="entry name" value="NAD(P)-bd_dom_sf"/>
</dbReference>